<dbReference type="EMBL" id="JACTVA010000002">
    <property type="protein sequence ID" value="MBC9205512.1"/>
    <property type="molecule type" value="Genomic_DNA"/>
</dbReference>
<organism evidence="1 2">
    <name type="scientific">Teichococcus aerophilus</name>
    <dbReference type="NCBI Taxonomy" id="1224513"/>
    <lineage>
        <taxon>Bacteria</taxon>
        <taxon>Pseudomonadati</taxon>
        <taxon>Pseudomonadota</taxon>
        <taxon>Alphaproteobacteria</taxon>
        <taxon>Acetobacterales</taxon>
        <taxon>Roseomonadaceae</taxon>
        <taxon>Roseomonas</taxon>
    </lineage>
</organism>
<accession>A0ABR7RH74</accession>
<protein>
    <submittedName>
        <fullName evidence="1">Enoyl-CoA hydratase/isomerase family protein</fullName>
    </submittedName>
</protein>
<dbReference type="RefSeq" id="WP_187782687.1">
    <property type="nucleotide sequence ID" value="NZ_JACTVA010000002.1"/>
</dbReference>
<dbReference type="PANTHER" id="PTHR43459">
    <property type="entry name" value="ENOYL-COA HYDRATASE"/>
    <property type="match status" value="1"/>
</dbReference>
<reference evidence="1 2" key="1">
    <citation type="journal article" date="2013" name="Int. J. Syst. Evol. Microbiol.">
        <title>Roseomonas aerophila sp. nov., isolated from air.</title>
        <authorList>
            <person name="Kim S.J."/>
            <person name="Weon H.Y."/>
            <person name="Ahn J.H."/>
            <person name="Hong S.B."/>
            <person name="Seok S.J."/>
            <person name="Whang K.S."/>
            <person name="Kwon S.W."/>
        </authorList>
    </citation>
    <scope>NUCLEOTIDE SEQUENCE [LARGE SCALE GENOMIC DNA]</scope>
    <source>
        <strain evidence="1 2">NBRC 108923</strain>
    </source>
</reference>
<comment type="caution">
    <text evidence="1">The sequence shown here is derived from an EMBL/GenBank/DDBJ whole genome shotgun (WGS) entry which is preliminary data.</text>
</comment>
<name>A0ABR7RH74_9PROT</name>
<sequence>MQQPDEPGQVPLLRVDGPVATITLRRPRHHNRLEPTDLAALMDIFHSVEAQPDLRVLILTATGKSFSAGFHIGAFGQGEPDPSLEAVIEVLERLAVPTICALNGSVYGGATDLALACDFRIGVEGMRLVMPACRLGLHYYPSGMRRYVSRLGLAVAKKLFLTAEPLDTAALLAVGYLDEALPAAQLETRVQALAQRLAAGAPLAVQGMKKALNDIARGDADDAEIATRAAAVARSADFAEGRAAWHEKREPRFSGA</sequence>
<dbReference type="InterPro" id="IPR001753">
    <property type="entry name" value="Enoyl-CoA_hydra/iso"/>
</dbReference>
<dbReference type="SUPFAM" id="SSF52096">
    <property type="entry name" value="ClpP/crotonase"/>
    <property type="match status" value="1"/>
</dbReference>
<proteinExistence type="predicted"/>
<evidence type="ECO:0000313" key="2">
    <source>
        <dbReference type="Proteomes" id="UP000626026"/>
    </source>
</evidence>
<dbReference type="Pfam" id="PF00378">
    <property type="entry name" value="ECH_1"/>
    <property type="match status" value="1"/>
</dbReference>
<dbReference type="CDD" id="cd06558">
    <property type="entry name" value="crotonase-like"/>
    <property type="match status" value="1"/>
</dbReference>
<keyword evidence="2" id="KW-1185">Reference proteome</keyword>
<dbReference type="PANTHER" id="PTHR43459:SF1">
    <property type="entry name" value="EG:BACN32G11.4 PROTEIN"/>
    <property type="match status" value="1"/>
</dbReference>
<dbReference type="Proteomes" id="UP000626026">
    <property type="component" value="Unassembled WGS sequence"/>
</dbReference>
<dbReference type="InterPro" id="IPR029045">
    <property type="entry name" value="ClpP/crotonase-like_dom_sf"/>
</dbReference>
<gene>
    <name evidence="1" type="ORF">IBL26_01590</name>
</gene>
<evidence type="ECO:0000313" key="1">
    <source>
        <dbReference type="EMBL" id="MBC9205512.1"/>
    </source>
</evidence>
<dbReference type="Gene3D" id="3.90.226.10">
    <property type="entry name" value="2-enoyl-CoA Hydratase, Chain A, domain 1"/>
    <property type="match status" value="1"/>
</dbReference>